<feature type="region of interest" description="Disordered" evidence="1">
    <location>
        <begin position="661"/>
        <end position="734"/>
    </location>
</feature>
<dbReference type="AlphaFoldDB" id="A0A9P0EAK2"/>
<dbReference type="GO" id="GO:0097431">
    <property type="term" value="C:mitotic spindle pole"/>
    <property type="evidence" value="ECO:0007669"/>
    <property type="project" value="TreeGrafter"/>
</dbReference>
<dbReference type="Proteomes" id="UP001152798">
    <property type="component" value="Chromosome 3"/>
</dbReference>
<feature type="compositionally biased region" description="Polar residues" evidence="1">
    <location>
        <begin position="218"/>
        <end position="228"/>
    </location>
</feature>
<dbReference type="GO" id="GO:1990023">
    <property type="term" value="C:mitotic spindle midzone"/>
    <property type="evidence" value="ECO:0007669"/>
    <property type="project" value="TreeGrafter"/>
</dbReference>
<name>A0A9P0EAK2_NEZVI</name>
<gene>
    <name evidence="2" type="ORF">NEZAVI_LOCUS5553</name>
</gene>
<dbReference type="GO" id="GO:0005813">
    <property type="term" value="C:centrosome"/>
    <property type="evidence" value="ECO:0007669"/>
    <property type="project" value="TreeGrafter"/>
</dbReference>
<accession>A0A9P0EAK2</accession>
<dbReference type="OrthoDB" id="6624851at2759"/>
<protein>
    <submittedName>
        <fullName evidence="2">Uncharacterized protein</fullName>
    </submittedName>
</protein>
<dbReference type="Pfam" id="PF14924">
    <property type="entry name" value="MAP10_N"/>
    <property type="match status" value="1"/>
</dbReference>
<organism evidence="2 3">
    <name type="scientific">Nezara viridula</name>
    <name type="common">Southern green stink bug</name>
    <name type="synonym">Cimex viridulus</name>
    <dbReference type="NCBI Taxonomy" id="85310"/>
    <lineage>
        <taxon>Eukaryota</taxon>
        <taxon>Metazoa</taxon>
        <taxon>Ecdysozoa</taxon>
        <taxon>Arthropoda</taxon>
        <taxon>Hexapoda</taxon>
        <taxon>Insecta</taxon>
        <taxon>Pterygota</taxon>
        <taxon>Neoptera</taxon>
        <taxon>Paraneoptera</taxon>
        <taxon>Hemiptera</taxon>
        <taxon>Heteroptera</taxon>
        <taxon>Panheteroptera</taxon>
        <taxon>Pentatomomorpha</taxon>
        <taxon>Pentatomoidea</taxon>
        <taxon>Pentatomidae</taxon>
        <taxon>Pentatominae</taxon>
        <taxon>Nezara</taxon>
    </lineage>
</organism>
<feature type="compositionally biased region" description="Basic residues" evidence="1">
    <location>
        <begin position="719"/>
        <end position="734"/>
    </location>
</feature>
<dbReference type="GO" id="GO:0031122">
    <property type="term" value="P:cytoplasmic microtubule organization"/>
    <property type="evidence" value="ECO:0007669"/>
    <property type="project" value="TreeGrafter"/>
</dbReference>
<feature type="region of interest" description="Disordered" evidence="1">
    <location>
        <begin position="508"/>
        <end position="546"/>
    </location>
</feature>
<evidence type="ECO:0000256" key="1">
    <source>
        <dbReference type="SAM" id="MobiDB-lite"/>
    </source>
</evidence>
<reference evidence="2" key="1">
    <citation type="submission" date="2022-01" db="EMBL/GenBank/DDBJ databases">
        <authorList>
            <person name="King R."/>
        </authorList>
    </citation>
    <scope>NUCLEOTIDE SEQUENCE</scope>
</reference>
<dbReference type="PANTHER" id="PTHR21831">
    <property type="entry name" value="MICROTUBULE-ASSOCIATED PROTEIN 10"/>
    <property type="match status" value="1"/>
</dbReference>
<dbReference type="GO" id="GO:0030496">
    <property type="term" value="C:midbody"/>
    <property type="evidence" value="ECO:0007669"/>
    <property type="project" value="TreeGrafter"/>
</dbReference>
<dbReference type="InterPro" id="IPR039302">
    <property type="entry name" value="MAP10"/>
</dbReference>
<evidence type="ECO:0000313" key="2">
    <source>
        <dbReference type="EMBL" id="CAH1395242.1"/>
    </source>
</evidence>
<evidence type="ECO:0000313" key="3">
    <source>
        <dbReference type="Proteomes" id="UP001152798"/>
    </source>
</evidence>
<dbReference type="GO" id="GO:0032467">
    <property type="term" value="P:positive regulation of cytokinesis"/>
    <property type="evidence" value="ECO:0007669"/>
    <property type="project" value="TreeGrafter"/>
</dbReference>
<dbReference type="EMBL" id="OV725079">
    <property type="protein sequence ID" value="CAH1395242.1"/>
    <property type="molecule type" value="Genomic_DNA"/>
</dbReference>
<proteinExistence type="predicted"/>
<dbReference type="GO" id="GO:0051256">
    <property type="term" value="P:mitotic spindle midzone assembly"/>
    <property type="evidence" value="ECO:0007669"/>
    <property type="project" value="TreeGrafter"/>
</dbReference>
<dbReference type="GO" id="GO:0008017">
    <property type="term" value="F:microtubule binding"/>
    <property type="evidence" value="ECO:0007669"/>
    <property type="project" value="InterPro"/>
</dbReference>
<dbReference type="GO" id="GO:0005881">
    <property type="term" value="C:cytoplasmic microtubule"/>
    <property type="evidence" value="ECO:0007669"/>
    <property type="project" value="TreeGrafter"/>
</dbReference>
<feature type="region of interest" description="Disordered" evidence="1">
    <location>
        <begin position="201"/>
        <end position="229"/>
    </location>
</feature>
<dbReference type="PANTHER" id="PTHR21831:SF2">
    <property type="entry name" value="MICROTUBULE-ASSOCIATED PROTEIN 10"/>
    <property type="match status" value="1"/>
</dbReference>
<keyword evidence="3" id="KW-1185">Reference proteome</keyword>
<sequence length="734" mass="78338">MEKLFLLEVLVENVEIDYTKVDVDKKVLDAAKQLCIKIQFLSFPELTICEEDFCPSPDGDYKKSSINIKSGKSCLFSIRQWKAEDRSMPLTVTVLRTNPSPPHITVGKACINLGSSFTNILAAAQSSEYTETITKKCTDVYVLTNNNGTDVGKLRMFVRLTCFGPLIVTQFQISGDENNSFLFRGNDGSGIVTFNRNNSSELAPQPVHIPTGQVPCGGSQQPKYTQDNRSPDCPPCPPCPPCPQEWNTGQGMMPQGEQGMMPQSGQGMMAQGGQGMMPQSGQGMMPPDVQGMMTQGGQGMMDQSGQGGQGMMRQGGQGMMPQGGQGMMPWGAPGGQTAMPVMDPGIISWGEPMTIMTAGGQGMMPDSGFMVMPGGGQGMMPGGDQGVIPGGGQTMMPGFGGGQAMMPGGGPGMIPGGGPVMMPGGGPGMIPGGEPGMLPGGGPGMIPGAGQGMIVAAPAYGMVGGPMMPFGEQGMMVPGGEQNDIDYKEFGAEVNGHSLSIKVLRKPRIPKKVPPPPPICGHIPIAKTSSSSSSEEETPPSQPPIQFCECDYPLPPGFSKNGYMQGSSPMKKKKKKKVKDNNFKCPLECSGDACLQNYMLYKTLNNARPIEAADKMRNPAQPANKLIGMLGDVPANQKATFKTFEEPIHTSGNPAFILNIPPKPIPLQNKPFENPHQSEQAKFKSKRVIENWTQYNEKDVAPFEKQPGTETNKKDNQGSKKKKGKKPKKAKKKK</sequence>